<accession>A0AAV3WFY4</accession>
<feature type="transmembrane region" description="Helical" evidence="1">
    <location>
        <begin position="413"/>
        <end position="430"/>
    </location>
</feature>
<evidence type="ECO:0000259" key="2">
    <source>
        <dbReference type="Pfam" id="PF26514"/>
    </source>
</evidence>
<protein>
    <recommendedName>
        <fullName evidence="2">DUF8173 domain-containing protein</fullName>
    </recommendedName>
</protein>
<name>A0AAV3WFY4_9CYAN</name>
<proteinExistence type="predicted"/>
<feature type="transmembrane region" description="Helical" evidence="1">
    <location>
        <begin position="306"/>
        <end position="334"/>
    </location>
</feature>
<feature type="transmembrane region" description="Helical" evidence="1">
    <location>
        <begin position="340"/>
        <end position="365"/>
    </location>
</feature>
<feature type="transmembrane region" description="Helical" evidence="1">
    <location>
        <begin position="264"/>
        <end position="285"/>
    </location>
</feature>
<keyword evidence="1" id="KW-0472">Membrane</keyword>
<dbReference type="SUPFAM" id="SSF51161">
    <property type="entry name" value="Trimeric LpxA-like enzymes"/>
    <property type="match status" value="1"/>
</dbReference>
<comment type="caution">
    <text evidence="3">The sequence shown here is derived from an EMBL/GenBank/DDBJ whole genome shotgun (WGS) entry which is preliminary data.</text>
</comment>
<keyword evidence="1" id="KW-1133">Transmembrane helix</keyword>
<keyword evidence="1" id="KW-0812">Transmembrane</keyword>
<keyword evidence="4" id="KW-1185">Reference proteome</keyword>
<organism evidence="3 4">
    <name type="scientific">Microseira wollei NIES-4236</name>
    <dbReference type="NCBI Taxonomy" id="2530354"/>
    <lineage>
        <taxon>Bacteria</taxon>
        <taxon>Bacillati</taxon>
        <taxon>Cyanobacteriota</taxon>
        <taxon>Cyanophyceae</taxon>
        <taxon>Oscillatoriophycideae</taxon>
        <taxon>Aerosakkonematales</taxon>
        <taxon>Aerosakkonemataceae</taxon>
        <taxon>Microseira</taxon>
    </lineage>
</organism>
<gene>
    <name evidence="3" type="ORF">MiSe_17970</name>
</gene>
<dbReference type="InterPro" id="IPR058486">
    <property type="entry name" value="DUF8173"/>
</dbReference>
<feature type="transmembrane region" description="Helical" evidence="1">
    <location>
        <begin position="386"/>
        <end position="407"/>
    </location>
</feature>
<sequence length="446" mass="47130">MMNQIKRWRISTKRGLLFLLALALLPLLLAVTPVWSSNNPTPKQVIITAGQVINDDLYLAEETITIDGTVKGDAVLAGKRVTVNGKVEGDLIAAGQVVTLNGTVGDDVRIAGQVLILGNKARVGDDAQAAGLSLENKAGSTIGGNLNFIGAQALLAGNVKQNVLGAMNSFALSGTVGQNLRVAAVGDSDPLEVPFAPKPPVEIPKVQPGLTLTDTARIGGKLTYQSVNEAKISPKAQLAGGVVREPLEREGVATSTPQRSTNNLLYQLQRFGALVLIGWLLLRFFPGWTRSLAATVQARPLPSLGWGVVTFVTVFAAAIAIAIVTMLLMMVLAFTLPNLILPAIGIGMLANFALLIGFGIVTSFVPQIVLSFLGGRWLLQKLRPNATYRSFVALVVGLVAFVILTAIPVLGGILDLIVVLLGLGAIWIWGRTKLNPAPEDRQLMAV</sequence>
<dbReference type="EMBL" id="BLAY01000021">
    <property type="protein sequence ID" value="GET37044.1"/>
    <property type="molecule type" value="Genomic_DNA"/>
</dbReference>
<reference evidence="3" key="1">
    <citation type="submission" date="2019-10" db="EMBL/GenBank/DDBJ databases">
        <title>Draft genome sequece of Microseira wollei NIES-4236.</title>
        <authorList>
            <person name="Yamaguchi H."/>
            <person name="Suzuki S."/>
            <person name="Kawachi M."/>
        </authorList>
    </citation>
    <scope>NUCLEOTIDE SEQUENCE</scope>
    <source>
        <strain evidence="3">NIES-4236</strain>
    </source>
</reference>
<evidence type="ECO:0000313" key="3">
    <source>
        <dbReference type="EMBL" id="GET37044.1"/>
    </source>
</evidence>
<dbReference type="GO" id="GO:0031470">
    <property type="term" value="C:carboxysome"/>
    <property type="evidence" value="ECO:0007669"/>
    <property type="project" value="UniProtKB-ARBA"/>
</dbReference>
<dbReference type="GO" id="GO:0043886">
    <property type="term" value="F:structural constituent of carboxysome shell"/>
    <property type="evidence" value="ECO:0007669"/>
    <property type="project" value="UniProtKB-ARBA"/>
</dbReference>
<dbReference type="Proteomes" id="UP001050975">
    <property type="component" value="Unassembled WGS sequence"/>
</dbReference>
<dbReference type="RefSeq" id="WP_226577842.1">
    <property type="nucleotide sequence ID" value="NZ_BLAY01000021.1"/>
</dbReference>
<dbReference type="Pfam" id="PF26514">
    <property type="entry name" value="DUF8173"/>
    <property type="match status" value="1"/>
</dbReference>
<dbReference type="InterPro" id="IPR011004">
    <property type="entry name" value="Trimer_LpxA-like_sf"/>
</dbReference>
<feature type="domain" description="DUF8173" evidence="2">
    <location>
        <begin position="258"/>
        <end position="426"/>
    </location>
</feature>
<evidence type="ECO:0000256" key="1">
    <source>
        <dbReference type="SAM" id="Phobius"/>
    </source>
</evidence>
<evidence type="ECO:0000313" key="4">
    <source>
        <dbReference type="Proteomes" id="UP001050975"/>
    </source>
</evidence>
<dbReference type="AlphaFoldDB" id="A0AAV3WFY4"/>